<organism evidence="2 3">
    <name type="scientific">Brugia timori</name>
    <dbReference type="NCBI Taxonomy" id="42155"/>
    <lineage>
        <taxon>Eukaryota</taxon>
        <taxon>Metazoa</taxon>
        <taxon>Ecdysozoa</taxon>
        <taxon>Nematoda</taxon>
        <taxon>Chromadorea</taxon>
        <taxon>Rhabditida</taxon>
        <taxon>Spirurina</taxon>
        <taxon>Spiruromorpha</taxon>
        <taxon>Filarioidea</taxon>
        <taxon>Onchocercidae</taxon>
        <taxon>Brugia</taxon>
    </lineage>
</organism>
<evidence type="ECO:0000256" key="1">
    <source>
        <dbReference type="SAM" id="Phobius"/>
    </source>
</evidence>
<reference evidence="2 3" key="1">
    <citation type="submission" date="2018-11" db="EMBL/GenBank/DDBJ databases">
        <authorList>
            <consortium name="Pathogen Informatics"/>
        </authorList>
    </citation>
    <scope>NUCLEOTIDE SEQUENCE [LARGE SCALE GENOMIC DNA]</scope>
</reference>
<keyword evidence="3" id="KW-1185">Reference proteome</keyword>
<keyword evidence="1" id="KW-0472">Membrane</keyword>
<gene>
    <name evidence="2" type="ORF">BTMF_LOCUS3623</name>
</gene>
<name>A0A3P7T2Y7_9BILA</name>
<dbReference type="AlphaFoldDB" id="A0A3P7T2Y7"/>
<proteinExistence type="predicted"/>
<dbReference type="EMBL" id="UZAG01003323">
    <property type="protein sequence ID" value="VDO15166.1"/>
    <property type="molecule type" value="Genomic_DNA"/>
</dbReference>
<sequence>MLFSFLSNSLTLSSASTSSFFTNSVTALSLSLFSLFPSPLLSFLSLFVPPPSMRSCAPVSRIALRM</sequence>
<evidence type="ECO:0000313" key="2">
    <source>
        <dbReference type="EMBL" id="VDO15166.1"/>
    </source>
</evidence>
<evidence type="ECO:0000313" key="3">
    <source>
        <dbReference type="Proteomes" id="UP000280834"/>
    </source>
</evidence>
<keyword evidence="1" id="KW-1133">Transmembrane helix</keyword>
<accession>A0A3P7T2Y7</accession>
<feature type="transmembrane region" description="Helical" evidence="1">
    <location>
        <begin position="27"/>
        <end position="48"/>
    </location>
</feature>
<dbReference type="Proteomes" id="UP000280834">
    <property type="component" value="Unassembled WGS sequence"/>
</dbReference>
<protein>
    <submittedName>
        <fullName evidence="2">Uncharacterized protein</fullName>
    </submittedName>
</protein>
<keyword evidence="1" id="KW-0812">Transmembrane</keyword>